<organism evidence="2 3">
    <name type="scientific">Arachis duranensis</name>
    <name type="common">Wild peanut</name>
    <dbReference type="NCBI Taxonomy" id="130453"/>
    <lineage>
        <taxon>Eukaryota</taxon>
        <taxon>Viridiplantae</taxon>
        <taxon>Streptophyta</taxon>
        <taxon>Embryophyta</taxon>
        <taxon>Tracheophyta</taxon>
        <taxon>Spermatophyta</taxon>
        <taxon>Magnoliopsida</taxon>
        <taxon>eudicotyledons</taxon>
        <taxon>Gunneridae</taxon>
        <taxon>Pentapetalae</taxon>
        <taxon>rosids</taxon>
        <taxon>fabids</taxon>
        <taxon>Fabales</taxon>
        <taxon>Fabaceae</taxon>
        <taxon>Papilionoideae</taxon>
        <taxon>50 kb inversion clade</taxon>
        <taxon>dalbergioids sensu lato</taxon>
        <taxon>Dalbergieae</taxon>
        <taxon>Pterocarpus clade</taxon>
        <taxon>Arachis</taxon>
    </lineage>
</organism>
<name>A0A9C6T9T3_ARADU</name>
<reference evidence="2" key="1">
    <citation type="journal article" date="2016" name="Nat. Genet.">
        <title>The genome sequences of Arachis duranensis and Arachis ipaensis, the diploid ancestors of cultivated peanut.</title>
        <authorList>
            <person name="Bertioli D.J."/>
            <person name="Cannon S.B."/>
            <person name="Froenicke L."/>
            <person name="Huang G."/>
            <person name="Farmer A.D."/>
            <person name="Cannon E.K."/>
            <person name="Liu X."/>
            <person name="Gao D."/>
            <person name="Clevenger J."/>
            <person name="Dash S."/>
            <person name="Ren L."/>
            <person name="Moretzsohn M.C."/>
            <person name="Shirasawa K."/>
            <person name="Huang W."/>
            <person name="Vidigal B."/>
            <person name="Abernathy B."/>
            <person name="Chu Y."/>
            <person name="Niederhuth C.E."/>
            <person name="Umale P."/>
            <person name="Araujo A.C."/>
            <person name="Kozik A."/>
            <person name="Kim K.D."/>
            <person name="Burow M.D."/>
            <person name="Varshney R.K."/>
            <person name="Wang X."/>
            <person name="Zhang X."/>
            <person name="Barkley N."/>
            <person name="Guimaraes P.M."/>
            <person name="Isobe S."/>
            <person name="Guo B."/>
            <person name="Liao B."/>
            <person name="Stalker H.T."/>
            <person name="Schmitz R.J."/>
            <person name="Scheffler B.E."/>
            <person name="Leal-Bertioli S.C."/>
            <person name="Xun X."/>
            <person name="Jackson S.A."/>
            <person name="Michelmore R."/>
            <person name="Ozias-Akins P."/>
        </authorList>
    </citation>
    <scope>NUCLEOTIDE SEQUENCE [LARGE SCALE GENOMIC DNA]</scope>
    <source>
        <strain evidence="2">cv. V14167</strain>
    </source>
</reference>
<feature type="compositionally biased region" description="Basic and acidic residues" evidence="1">
    <location>
        <begin position="19"/>
        <end position="28"/>
    </location>
</feature>
<evidence type="ECO:0000256" key="1">
    <source>
        <dbReference type="SAM" id="MobiDB-lite"/>
    </source>
</evidence>
<dbReference type="KEGG" id="adu:107472301"/>
<evidence type="ECO:0000313" key="3">
    <source>
        <dbReference type="RefSeq" id="XP_052112586.1"/>
    </source>
</evidence>
<feature type="compositionally biased region" description="Basic and acidic residues" evidence="1">
    <location>
        <begin position="48"/>
        <end position="61"/>
    </location>
</feature>
<dbReference type="RefSeq" id="XP_052112586.1">
    <property type="nucleotide sequence ID" value="XM_052256626.1"/>
</dbReference>
<dbReference type="RefSeq" id="XP_052113505.1">
    <property type="nucleotide sequence ID" value="XM_052257545.1"/>
</dbReference>
<evidence type="ECO:0000313" key="4">
    <source>
        <dbReference type="RefSeq" id="XP_052113505.1"/>
    </source>
</evidence>
<proteinExistence type="predicted"/>
<reference evidence="3 4" key="2">
    <citation type="submission" date="2025-04" db="UniProtKB">
        <authorList>
            <consortium name="RefSeq"/>
        </authorList>
    </citation>
    <scope>IDENTIFICATION</scope>
    <source>
        <tissue evidence="3 4">Whole plant</tissue>
    </source>
</reference>
<protein>
    <submittedName>
        <fullName evidence="3">Uncharacterized protein LOC107472301</fullName>
    </submittedName>
    <submittedName>
        <fullName evidence="4">Uncharacterized protein LOC107473850</fullName>
    </submittedName>
</protein>
<accession>A0A9C6T9T3</accession>
<dbReference type="Proteomes" id="UP000515211">
    <property type="component" value="Chromosome 2"/>
</dbReference>
<keyword evidence="2" id="KW-1185">Reference proteome</keyword>
<dbReference type="KEGG" id="adu:107473850"/>
<gene>
    <name evidence="3" type="primary">LOC107472301</name>
    <name evidence="4" type="synonym">LOC107473850</name>
</gene>
<sequence length="265" mass="27974">MKETEIRSRGWRGSQSRASGEEKRERRASSGGPRRRRPAARRSPPTSKKKEIRIGSEEGRVSRRAVALPSPRRVAAPSIVLTAPHNELRSLATRCILPVPFFTPLRSFVAAAVDRRGSLIRERSEGRASPEESLAPPPPLFAAPSSLACAVASRARGRRAVREIRHVSAVADSHAAVVLLAAAPLLEEESSPVLSLTTVSVGAAATVAGASGRASTAGKPLLEPVSFGFHRELPPPETTAVILITGDDSVTFGITAEAPGRVSAA</sequence>
<evidence type="ECO:0000313" key="2">
    <source>
        <dbReference type="Proteomes" id="UP000515211"/>
    </source>
</evidence>
<feature type="region of interest" description="Disordered" evidence="1">
    <location>
        <begin position="1"/>
        <end position="65"/>
    </location>
</feature>
<dbReference type="GeneID" id="107472301"/>
<dbReference type="AlphaFoldDB" id="A0A9C6T9T3"/>